<feature type="domain" description="AB hydrolase-1" evidence="3">
    <location>
        <begin position="23"/>
        <end position="273"/>
    </location>
</feature>
<dbReference type="PANTHER" id="PTHR43798">
    <property type="entry name" value="MONOACYLGLYCEROL LIPASE"/>
    <property type="match status" value="1"/>
</dbReference>
<evidence type="ECO:0000313" key="5">
    <source>
        <dbReference type="Proteomes" id="UP000501726"/>
    </source>
</evidence>
<dbReference type="Pfam" id="PF00561">
    <property type="entry name" value="Abhydrolase_1"/>
    <property type="match status" value="1"/>
</dbReference>
<evidence type="ECO:0000313" key="4">
    <source>
        <dbReference type="EMBL" id="BBP47039.1"/>
    </source>
</evidence>
<dbReference type="KEGG" id="tse:THMIRHAS_24120"/>
<evidence type="ECO:0000256" key="1">
    <source>
        <dbReference type="ARBA" id="ARBA00010088"/>
    </source>
</evidence>
<keyword evidence="5" id="KW-1185">Reference proteome</keyword>
<dbReference type="SUPFAM" id="SSF53474">
    <property type="entry name" value="alpha/beta-Hydrolases"/>
    <property type="match status" value="1"/>
</dbReference>
<dbReference type="InterPro" id="IPR002410">
    <property type="entry name" value="Peptidase_S33"/>
</dbReference>
<dbReference type="GO" id="GO:0006508">
    <property type="term" value="P:proteolysis"/>
    <property type="evidence" value="ECO:0007669"/>
    <property type="project" value="InterPro"/>
</dbReference>
<proteinExistence type="inferred from homology"/>
<dbReference type="PRINTS" id="PR00793">
    <property type="entry name" value="PROAMNOPTASE"/>
</dbReference>
<dbReference type="Proteomes" id="UP000501726">
    <property type="component" value="Chromosome"/>
</dbReference>
<dbReference type="EMBL" id="AP021889">
    <property type="protein sequence ID" value="BBP47039.1"/>
    <property type="molecule type" value="Genomic_DNA"/>
</dbReference>
<dbReference type="RefSeq" id="WP_173274117.1">
    <property type="nucleotide sequence ID" value="NZ_AP021889.1"/>
</dbReference>
<gene>
    <name evidence="4" type="ORF">THMIRHAS_24120</name>
</gene>
<organism evidence="4 5">
    <name type="scientific">Thiosulfatimonas sediminis</name>
    <dbReference type="NCBI Taxonomy" id="2675054"/>
    <lineage>
        <taxon>Bacteria</taxon>
        <taxon>Pseudomonadati</taxon>
        <taxon>Pseudomonadota</taxon>
        <taxon>Gammaproteobacteria</taxon>
        <taxon>Thiotrichales</taxon>
        <taxon>Piscirickettsiaceae</taxon>
        <taxon>Thiosulfatimonas</taxon>
    </lineage>
</organism>
<protein>
    <recommendedName>
        <fullName evidence="3">AB hydrolase-1 domain-containing protein</fullName>
    </recommendedName>
</protein>
<reference evidence="5" key="1">
    <citation type="submission" date="2019-11" db="EMBL/GenBank/DDBJ databases">
        <title>Isolation and characterization of two novel species in the genus Thiomicrorhabdus.</title>
        <authorList>
            <person name="Mochizuki J."/>
            <person name="Kojima H."/>
            <person name="Fukui M."/>
        </authorList>
    </citation>
    <scope>NUCLEOTIDE SEQUENCE [LARGE SCALE GENOMIC DNA]</scope>
    <source>
        <strain evidence="5">aks77</strain>
    </source>
</reference>
<dbReference type="GO" id="GO:0008233">
    <property type="term" value="F:peptidase activity"/>
    <property type="evidence" value="ECO:0007669"/>
    <property type="project" value="InterPro"/>
</dbReference>
<dbReference type="InterPro" id="IPR000073">
    <property type="entry name" value="AB_hydrolase_1"/>
</dbReference>
<dbReference type="Gene3D" id="3.40.50.1820">
    <property type="entry name" value="alpha/beta hydrolase"/>
    <property type="match status" value="1"/>
</dbReference>
<dbReference type="AlphaFoldDB" id="A0A6F8PY39"/>
<comment type="similarity">
    <text evidence="1">Belongs to the peptidase S33 family.</text>
</comment>
<sequence>MLNSNLQQPFAYHLIRGQNGTTPVILLGGGPGFSSWNLQPIQQIIAGMAHDTYLMDMLGIGENRSALNKQQPVLEQWIAQIRALQLQASADQPVILVAHSWGALMAMLYTREYPEAVKKLVLLNPVDPEKKAMAQLTESIHERNMQLQSPAWDDEAAWENKTEVAEEDLEYITLRQIQQVLPTYFLDYKLGQKYAAQFTTDDFNIDLNVQAWREYDANPVTYAQINQWQLPSYFLECQQDYLMPFNLNAMQSKMRLQQVQVIEGCGHFPWIEQPHIFERHLQSFLQD</sequence>
<evidence type="ECO:0000259" key="3">
    <source>
        <dbReference type="Pfam" id="PF00561"/>
    </source>
</evidence>
<dbReference type="InterPro" id="IPR029058">
    <property type="entry name" value="AB_hydrolase_fold"/>
</dbReference>
<name>A0A6F8PY39_9GAMM</name>
<accession>A0A6F8PY39</accession>
<evidence type="ECO:0000256" key="2">
    <source>
        <dbReference type="ARBA" id="ARBA00022801"/>
    </source>
</evidence>
<keyword evidence="2" id="KW-0378">Hydrolase</keyword>
<dbReference type="InterPro" id="IPR050266">
    <property type="entry name" value="AB_hydrolase_sf"/>
</dbReference>